<accession>A0A0W7WJ00</accession>
<dbReference type="OrthoDB" id="9791432at2"/>
<evidence type="ECO:0000259" key="2">
    <source>
        <dbReference type="Pfam" id="PF03448"/>
    </source>
</evidence>
<dbReference type="EMBL" id="LPXO01000006">
    <property type="protein sequence ID" value="KUF10557.1"/>
    <property type="molecule type" value="Genomic_DNA"/>
</dbReference>
<feature type="coiled-coil region" evidence="1">
    <location>
        <begin position="109"/>
        <end position="143"/>
    </location>
</feature>
<gene>
    <name evidence="3" type="ORF">AVJ23_11810</name>
</gene>
<proteinExistence type="predicted"/>
<keyword evidence="4" id="KW-1185">Reference proteome</keyword>
<protein>
    <recommendedName>
        <fullName evidence="2">Magnesium transporter MgtE intracellular domain-containing protein</fullName>
    </recommendedName>
</protein>
<dbReference type="Pfam" id="PF03448">
    <property type="entry name" value="MgtE_N"/>
    <property type="match status" value="1"/>
</dbReference>
<feature type="domain" description="Magnesium transporter MgtE intracellular" evidence="2">
    <location>
        <begin position="144"/>
        <end position="200"/>
    </location>
</feature>
<evidence type="ECO:0000313" key="4">
    <source>
        <dbReference type="Proteomes" id="UP000054396"/>
    </source>
</evidence>
<organism evidence="3 4">
    <name type="scientific">Pseudoponticoccus marisrubri</name>
    <dbReference type="NCBI Taxonomy" id="1685382"/>
    <lineage>
        <taxon>Bacteria</taxon>
        <taxon>Pseudomonadati</taxon>
        <taxon>Pseudomonadota</taxon>
        <taxon>Alphaproteobacteria</taxon>
        <taxon>Rhodobacterales</taxon>
        <taxon>Roseobacteraceae</taxon>
        <taxon>Pseudoponticoccus</taxon>
    </lineage>
</organism>
<dbReference type="SUPFAM" id="SSF158791">
    <property type="entry name" value="MgtE N-terminal domain-like"/>
    <property type="match status" value="1"/>
</dbReference>
<dbReference type="InterPro" id="IPR006668">
    <property type="entry name" value="Mg_transptr_MgtE_intracell_dom"/>
</dbReference>
<name>A0A0W7WJ00_9RHOB</name>
<comment type="caution">
    <text evidence="3">The sequence shown here is derived from an EMBL/GenBank/DDBJ whole genome shotgun (WGS) entry which is preliminary data.</text>
</comment>
<dbReference type="RefSeq" id="WP_058862396.1">
    <property type="nucleotide sequence ID" value="NZ_LPXO01000006.1"/>
</dbReference>
<dbReference type="Proteomes" id="UP000054396">
    <property type="component" value="Unassembled WGS sequence"/>
</dbReference>
<sequence>MAGSTDRKIPKTRRRRRTRGALATIGLLLMASAVLRIATGAGEAFAREGEGDAAAQVAPMAGAAPEGSGTPPPRIIAEADILPIIEALDQREARVRAREEALAMRLQALSVAETEIEERMQALAQAESQLRDTLALAQTAAEDDLAQLTDVYATMKPKQAAALFEEMDPRFAAGFLGRMPANAAADIMAGLTPETAYTISVVLAGRNADVPDE</sequence>
<evidence type="ECO:0000256" key="1">
    <source>
        <dbReference type="SAM" id="Coils"/>
    </source>
</evidence>
<evidence type="ECO:0000313" key="3">
    <source>
        <dbReference type="EMBL" id="KUF10557.1"/>
    </source>
</evidence>
<dbReference type="AlphaFoldDB" id="A0A0W7WJ00"/>
<dbReference type="STRING" id="1685382.AVJ23_11810"/>
<keyword evidence="1" id="KW-0175">Coiled coil</keyword>
<reference evidence="3 4" key="1">
    <citation type="submission" date="2015-12" db="EMBL/GenBank/DDBJ databases">
        <authorList>
            <person name="Shamseldin A."/>
            <person name="Moawad H."/>
            <person name="Abd El-Rahim W.M."/>
            <person name="Sadowsky M.J."/>
        </authorList>
    </citation>
    <scope>NUCLEOTIDE SEQUENCE [LARGE SCALE GENOMIC DNA]</scope>
    <source>
        <strain evidence="3 4">SJ5A-1</strain>
    </source>
</reference>